<reference evidence="3 4" key="1">
    <citation type="submission" date="2019-07" db="EMBL/GenBank/DDBJ databases">
        <title>Draft genome for Streptomyces benahoarensis MZ03-48.</title>
        <authorList>
            <person name="Gonzalez-Pimentel J.L."/>
        </authorList>
    </citation>
    <scope>NUCLEOTIDE SEQUENCE [LARGE SCALE GENOMIC DNA]</scope>
    <source>
        <strain evidence="3 4">MZ03-48</strain>
    </source>
</reference>
<evidence type="ECO:0000313" key="4">
    <source>
        <dbReference type="Proteomes" id="UP000320888"/>
    </source>
</evidence>
<dbReference type="Pfam" id="PF14325">
    <property type="entry name" value="DUF4383"/>
    <property type="match status" value="1"/>
</dbReference>
<evidence type="ECO:0000313" key="3">
    <source>
        <dbReference type="EMBL" id="TSB17693.1"/>
    </source>
</evidence>
<keyword evidence="2" id="KW-1133">Transmembrane helix</keyword>
<feature type="compositionally biased region" description="Low complexity" evidence="1">
    <location>
        <begin position="1"/>
        <end position="10"/>
    </location>
</feature>
<dbReference type="Proteomes" id="UP000320888">
    <property type="component" value="Unassembled WGS sequence"/>
</dbReference>
<evidence type="ECO:0000256" key="1">
    <source>
        <dbReference type="SAM" id="MobiDB-lite"/>
    </source>
</evidence>
<feature type="transmembrane region" description="Helical" evidence="2">
    <location>
        <begin position="114"/>
        <end position="133"/>
    </location>
</feature>
<dbReference type="RefSeq" id="WP_143944669.1">
    <property type="nucleotide sequence ID" value="NZ_VKLS01000882.1"/>
</dbReference>
<comment type="caution">
    <text evidence="3">The sequence shown here is derived from an EMBL/GenBank/DDBJ whole genome shotgun (WGS) entry which is preliminary data.</text>
</comment>
<evidence type="ECO:0000256" key="2">
    <source>
        <dbReference type="SAM" id="Phobius"/>
    </source>
</evidence>
<dbReference type="AlphaFoldDB" id="A0A553XLM4"/>
<feature type="transmembrane region" description="Helical" evidence="2">
    <location>
        <begin position="88"/>
        <end position="107"/>
    </location>
</feature>
<sequence>MATTGATGTTRVGPHGLHGPSNLFRGGKLRHTRLDEHLPIDHRLSKVYRVGAGLMGLVLVAFGILGLLDKIGFFDTGGAMVAGLNTNGALSVLSIIVGVVLFGGMVIGGNPASTLNIVLGLLFLLSGFVNLALLQTGANFLAFKIQNVLFSFVVGLLLVVFGMYGRVSGGLSHDNPYWRARHPEAAHRPTPAPGPTAAREAAVEQLRKGEGPDTGRAGA</sequence>
<keyword evidence="4" id="KW-1185">Reference proteome</keyword>
<dbReference type="EMBL" id="VKLS01000882">
    <property type="protein sequence ID" value="TSB17693.1"/>
    <property type="molecule type" value="Genomic_DNA"/>
</dbReference>
<keyword evidence="2" id="KW-0812">Transmembrane</keyword>
<accession>A0A553XLM4</accession>
<feature type="compositionally biased region" description="Basic and acidic residues" evidence="1">
    <location>
        <begin position="201"/>
        <end position="213"/>
    </location>
</feature>
<feature type="region of interest" description="Disordered" evidence="1">
    <location>
        <begin position="184"/>
        <end position="219"/>
    </location>
</feature>
<protein>
    <submittedName>
        <fullName evidence="3">DUF4383 domain-containing protein</fullName>
    </submittedName>
</protein>
<keyword evidence="2" id="KW-0472">Membrane</keyword>
<feature type="transmembrane region" description="Helical" evidence="2">
    <location>
        <begin position="145"/>
        <end position="164"/>
    </location>
</feature>
<dbReference type="OrthoDB" id="5187794at2"/>
<name>A0A553XLM4_9ACTN</name>
<proteinExistence type="predicted"/>
<feature type="region of interest" description="Disordered" evidence="1">
    <location>
        <begin position="1"/>
        <end position="24"/>
    </location>
</feature>
<gene>
    <name evidence="3" type="ORF">FNZ23_30350</name>
</gene>
<feature type="transmembrane region" description="Helical" evidence="2">
    <location>
        <begin position="47"/>
        <end position="68"/>
    </location>
</feature>
<organism evidence="3 4">
    <name type="scientific">Streptomyces benahoarensis</name>
    <dbReference type="NCBI Taxonomy" id="2595054"/>
    <lineage>
        <taxon>Bacteria</taxon>
        <taxon>Bacillati</taxon>
        <taxon>Actinomycetota</taxon>
        <taxon>Actinomycetes</taxon>
        <taxon>Kitasatosporales</taxon>
        <taxon>Streptomycetaceae</taxon>
        <taxon>Streptomyces</taxon>
    </lineage>
</organism>